<dbReference type="AlphaFoldDB" id="C8X4R4"/>
<dbReference type="KEGG" id="drt:Dret_2003"/>
<evidence type="ECO:0000256" key="1">
    <source>
        <dbReference type="SAM" id="Phobius"/>
    </source>
</evidence>
<proteinExistence type="predicted"/>
<accession>C8X4R4</accession>
<keyword evidence="1" id="KW-1133">Transmembrane helix</keyword>
<dbReference type="RefSeq" id="WP_015752429.1">
    <property type="nucleotide sequence ID" value="NC_013223.1"/>
</dbReference>
<dbReference type="Proteomes" id="UP000001052">
    <property type="component" value="Chromosome"/>
</dbReference>
<protein>
    <submittedName>
        <fullName evidence="2">Uncharacterized protein</fullName>
    </submittedName>
</protein>
<keyword evidence="3" id="KW-1185">Reference proteome</keyword>
<evidence type="ECO:0000313" key="2">
    <source>
        <dbReference type="EMBL" id="ACV69287.1"/>
    </source>
</evidence>
<organism evidence="2 3">
    <name type="scientific">Desulfohalobium retbaense (strain ATCC 49708 / DSM 5692 / JCM 16813 / HR100)</name>
    <dbReference type="NCBI Taxonomy" id="485915"/>
    <lineage>
        <taxon>Bacteria</taxon>
        <taxon>Pseudomonadati</taxon>
        <taxon>Thermodesulfobacteriota</taxon>
        <taxon>Desulfovibrionia</taxon>
        <taxon>Desulfovibrionales</taxon>
        <taxon>Desulfohalobiaceae</taxon>
        <taxon>Desulfohalobium</taxon>
    </lineage>
</organism>
<evidence type="ECO:0000313" key="3">
    <source>
        <dbReference type="Proteomes" id="UP000001052"/>
    </source>
</evidence>
<keyword evidence="1" id="KW-0472">Membrane</keyword>
<feature type="transmembrane region" description="Helical" evidence="1">
    <location>
        <begin position="159"/>
        <end position="178"/>
    </location>
</feature>
<dbReference type="EMBL" id="CP001734">
    <property type="protein sequence ID" value="ACV69287.1"/>
    <property type="molecule type" value="Genomic_DNA"/>
</dbReference>
<reference evidence="2 3" key="2">
    <citation type="journal article" date="2010" name="Stand. Genomic Sci.">
        <title>Complete genome sequence of Desulfohalobium retbaense type strain (HR(100)).</title>
        <authorList>
            <person name="Spring S."/>
            <person name="Nolan M."/>
            <person name="Lapidus A."/>
            <person name="Glavina Del Rio T."/>
            <person name="Copeland A."/>
            <person name="Tice H."/>
            <person name="Cheng J.F."/>
            <person name="Lucas S."/>
            <person name="Land M."/>
            <person name="Chen F."/>
            <person name="Bruce D."/>
            <person name="Goodwin L."/>
            <person name="Pitluck S."/>
            <person name="Ivanova N."/>
            <person name="Mavromatis K."/>
            <person name="Mikhailova N."/>
            <person name="Pati A."/>
            <person name="Chen A."/>
            <person name="Palaniappan K."/>
            <person name="Hauser L."/>
            <person name="Chang Y.J."/>
            <person name="Jeffries C.D."/>
            <person name="Munk C."/>
            <person name="Kiss H."/>
            <person name="Chain P."/>
            <person name="Han C."/>
            <person name="Brettin T."/>
            <person name="Detter J.C."/>
            <person name="Schuler E."/>
            <person name="Goker M."/>
            <person name="Rohde M."/>
            <person name="Bristow J."/>
            <person name="Eisen J.A."/>
            <person name="Markowitz V."/>
            <person name="Hugenholtz P."/>
            <person name="Kyrpides N.C."/>
            <person name="Klenk H.P."/>
        </authorList>
    </citation>
    <scope>NUCLEOTIDE SEQUENCE [LARGE SCALE GENOMIC DNA]</scope>
    <source>
        <strain evidence="2 3">DSM 5692</strain>
    </source>
</reference>
<dbReference type="HOGENOM" id="CLU_1493933_0_0_7"/>
<dbReference type="OrthoDB" id="5474286at2"/>
<reference evidence="3" key="1">
    <citation type="submission" date="2009-09" db="EMBL/GenBank/DDBJ databases">
        <title>The complete chromosome of Desulfohalobium retbaense DSM 5692.</title>
        <authorList>
            <consortium name="US DOE Joint Genome Institute (JGI-PGF)"/>
            <person name="Lucas S."/>
            <person name="Copeland A."/>
            <person name="Lapidus A."/>
            <person name="Glavina del Rio T."/>
            <person name="Dalin E."/>
            <person name="Tice H."/>
            <person name="Bruce D."/>
            <person name="Goodwin L."/>
            <person name="Pitluck S."/>
            <person name="Kyrpides N."/>
            <person name="Mavromatis K."/>
            <person name="Ivanova N."/>
            <person name="Mikhailova N."/>
            <person name="Munk A.C."/>
            <person name="Brettin T."/>
            <person name="Detter J.C."/>
            <person name="Han C."/>
            <person name="Tapia R."/>
            <person name="Larimer F."/>
            <person name="Land M."/>
            <person name="Hauser L."/>
            <person name="Markowitz V."/>
            <person name="Cheng J.-F."/>
            <person name="Hugenholtz P."/>
            <person name="Woyke T."/>
            <person name="Wu D."/>
            <person name="Spring S."/>
            <person name="Klenk H.-P."/>
            <person name="Eisen J.A."/>
        </authorList>
    </citation>
    <scope>NUCLEOTIDE SEQUENCE [LARGE SCALE GENOMIC DNA]</scope>
    <source>
        <strain evidence="3">DSM 5692</strain>
    </source>
</reference>
<name>C8X4R4_DESRD</name>
<keyword evidence="1" id="KW-0812">Transmembrane</keyword>
<gene>
    <name evidence="2" type="ordered locus">Dret_2003</name>
</gene>
<feature type="transmembrane region" description="Helical" evidence="1">
    <location>
        <begin position="97"/>
        <end position="116"/>
    </location>
</feature>
<sequence>MLLFYRVLLFLTGLLAVSCGLLAVVRPRAVQQFNLPLARMLALLQSEIRVERYYYRYHKVTGPVTILGGAILCQAAWIVSSPGIFPESCRIVHQSLAITYALFGIAVVGLGVVVTIRPSALKSLESWSNTRITRQTLRKRMLRFRMFIVDWTLKYPRGFGILAALAGSGLLCVVLRSLQW</sequence>
<dbReference type="PROSITE" id="PS51257">
    <property type="entry name" value="PROKAR_LIPOPROTEIN"/>
    <property type="match status" value="1"/>
</dbReference>
<feature type="transmembrane region" description="Helical" evidence="1">
    <location>
        <begin position="64"/>
        <end position="85"/>
    </location>
</feature>